<evidence type="ECO:0000313" key="2">
    <source>
        <dbReference type="Proteomes" id="UP001163603"/>
    </source>
</evidence>
<dbReference type="Proteomes" id="UP001163603">
    <property type="component" value="Chromosome 1"/>
</dbReference>
<gene>
    <name evidence="1" type="ORF">Pint_00006</name>
</gene>
<accession>A0ACC0ZN48</accession>
<keyword evidence="2" id="KW-1185">Reference proteome</keyword>
<sequence>MQAVKEKLQDISAMRKAKAEAKAQEKAEKELAKARMEIAHEARLAREAEAKMGLHVAKAGMKAERETAKHGLSSSNLHDDNAINSLPDATSPSPPTTTPSTI</sequence>
<dbReference type="EMBL" id="CM047736">
    <property type="protein sequence ID" value="KAJ0053269.1"/>
    <property type="molecule type" value="Genomic_DNA"/>
</dbReference>
<organism evidence="1 2">
    <name type="scientific">Pistacia integerrima</name>
    <dbReference type="NCBI Taxonomy" id="434235"/>
    <lineage>
        <taxon>Eukaryota</taxon>
        <taxon>Viridiplantae</taxon>
        <taxon>Streptophyta</taxon>
        <taxon>Embryophyta</taxon>
        <taxon>Tracheophyta</taxon>
        <taxon>Spermatophyta</taxon>
        <taxon>Magnoliopsida</taxon>
        <taxon>eudicotyledons</taxon>
        <taxon>Gunneridae</taxon>
        <taxon>Pentapetalae</taxon>
        <taxon>rosids</taxon>
        <taxon>malvids</taxon>
        <taxon>Sapindales</taxon>
        <taxon>Anacardiaceae</taxon>
        <taxon>Pistacia</taxon>
    </lineage>
</organism>
<reference evidence="2" key="1">
    <citation type="journal article" date="2023" name="G3 (Bethesda)">
        <title>Genome assembly and association tests identify interacting loci associated with vigor, precocity, and sex in interspecific pistachio rootstocks.</title>
        <authorList>
            <person name="Palmer W."/>
            <person name="Jacygrad E."/>
            <person name="Sagayaradj S."/>
            <person name="Cavanaugh K."/>
            <person name="Han R."/>
            <person name="Bertier L."/>
            <person name="Beede B."/>
            <person name="Kafkas S."/>
            <person name="Golino D."/>
            <person name="Preece J."/>
            <person name="Michelmore R."/>
        </authorList>
    </citation>
    <scope>NUCLEOTIDE SEQUENCE [LARGE SCALE GENOMIC DNA]</scope>
</reference>
<protein>
    <submittedName>
        <fullName evidence="1">Uncharacterized protein</fullName>
    </submittedName>
</protein>
<evidence type="ECO:0000313" key="1">
    <source>
        <dbReference type="EMBL" id="KAJ0053269.1"/>
    </source>
</evidence>
<name>A0ACC0ZN48_9ROSI</name>
<comment type="caution">
    <text evidence="1">The sequence shown here is derived from an EMBL/GenBank/DDBJ whole genome shotgun (WGS) entry which is preliminary data.</text>
</comment>
<proteinExistence type="predicted"/>